<name>A0A329NUJ7_9LACT</name>
<dbReference type="InterPro" id="IPR009922">
    <property type="entry name" value="DUF1457"/>
</dbReference>
<sequence>MIVKAGAGSAGLRKLRDLSDPMVLEVLNYWYAKRGDRRMPRPQDMDPVDFARHMPNLMMIQVDYEPFALTYRLIGEEVAQVHGANYRGRSVLEVDNVRSNLGSLLHELYKAVAMLGRPVGVGGGMEFVGRGHMVFEAAYMPLSFDGERTDRIFTATSYKPLSAAQRFSIERAGPGTLTV</sequence>
<proteinExistence type="predicted"/>
<evidence type="ECO:0008006" key="3">
    <source>
        <dbReference type="Google" id="ProtNLM"/>
    </source>
</evidence>
<organism evidence="1 2">
    <name type="scientific">Aerococcus urinae</name>
    <dbReference type="NCBI Taxonomy" id="1376"/>
    <lineage>
        <taxon>Bacteria</taxon>
        <taxon>Bacillati</taxon>
        <taxon>Bacillota</taxon>
        <taxon>Bacilli</taxon>
        <taxon>Lactobacillales</taxon>
        <taxon>Aerococcaceae</taxon>
        <taxon>Aerococcus</taxon>
    </lineage>
</organism>
<evidence type="ECO:0000313" key="1">
    <source>
        <dbReference type="EMBL" id="RAV74363.1"/>
    </source>
</evidence>
<gene>
    <name evidence="1" type="ORF">DBT54_10335</name>
</gene>
<dbReference type="EMBL" id="QMHM01000121">
    <property type="protein sequence ID" value="RAV74363.1"/>
    <property type="molecule type" value="Genomic_DNA"/>
</dbReference>
<dbReference type="AlphaFoldDB" id="A0A329NUJ7"/>
<dbReference type="Pfam" id="PF07310">
    <property type="entry name" value="PAS_5"/>
    <property type="match status" value="1"/>
</dbReference>
<reference evidence="1 2" key="1">
    <citation type="submission" date="2018-04" db="EMBL/GenBank/DDBJ databases">
        <title>Aerococcus urinae genomes.</title>
        <authorList>
            <person name="Hilt E."/>
            <person name="Gilbert N.M."/>
            <person name="Thomas-White K."/>
            <person name="Putonti C."/>
            <person name="Lewis A.L."/>
            <person name="Visck K.L."/>
            <person name="Wolfe A.J."/>
        </authorList>
    </citation>
    <scope>NUCLEOTIDE SEQUENCE [LARGE SCALE GENOMIC DNA]</scope>
    <source>
        <strain evidence="1 2">UMB7480</strain>
    </source>
</reference>
<protein>
    <recommendedName>
        <fullName evidence="3">PAS domain-containing protein</fullName>
    </recommendedName>
</protein>
<accession>A0A329NUJ7</accession>
<comment type="caution">
    <text evidence="1">The sequence shown here is derived from an EMBL/GenBank/DDBJ whole genome shotgun (WGS) entry which is preliminary data.</text>
</comment>
<evidence type="ECO:0000313" key="2">
    <source>
        <dbReference type="Proteomes" id="UP000251923"/>
    </source>
</evidence>
<dbReference type="Proteomes" id="UP000251923">
    <property type="component" value="Unassembled WGS sequence"/>
</dbReference>